<name>A0A1F6DCP1_9BACT</name>
<dbReference type="Pfam" id="PF09424">
    <property type="entry name" value="YqeY"/>
    <property type="match status" value="1"/>
</dbReference>
<dbReference type="InterPro" id="IPR019004">
    <property type="entry name" value="YqeY/Aim41"/>
</dbReference>
<dbReference type="InterPro" id="IPR023168">
    <property type="entry name" value="GatB_Yqey_C_2"/>
</dbReference>
<accession>A0A1F6DCP1</accession>
<dbReference type="PANTHER" id="PTHR28055:SF1">
    <property type="entry name" value="ALTERED INHERITANCE OF MITOCHONDRIA PROTEIN 41, MITOCHONDRIAL"/>
    <property type="match status" value="1"/>
</dbReference>
<dbReference type="EMBL" id="MFLF01000020">
    <property type="protein sequence ID" value="OGG59184.1"/>
    <property type="molecule type" value="Genomic_DNA"/>
</dbReference>
<dbReference type="AlphaFoldDB" id="A0A1F6DCP1"/>
<dbReference type="STRING" id="1798492.A3C89_02105"/>
<evidence type="ECO:0000313" key="1">
    <source>
        <dbReference type="EMBL" id="OGG59184.1"/>
    </source>
</evidence>
<dbReference type="InterPro" id="IPR003789">
    <property type="entry name" value="Asn/Gln_tRNA_amidoTrase-B-like"/>
</dbReference>
<dbReference type="Proteomes" id="UP000178794">
    <property type="component" value="Unassembled WGS sequence"/>
</dbReference>
<proteinExistence type="predicted"/>
<dbReference type="Gene3D" id="1.10.1510.10">
    <property type="entry name" value="Uncharacterised protein YqeY/AIM41 PF09424, N-terminal domain"/>
    <property type="match status" value="1"/>
</dbReference>
<comment type="caution">
    <text evidence="1">The sequence shown here is derived from an EMBL/GenBank/DDBJ whole genome shotgun (WGS) entry which is preliminary data.</text>
</comment>
<gene>
    <name evidence="1" type="ORF">A3C89_02105</name>
</gene>
<dbReference type="PANTHER" id="PTHR28055">
    <property type="entry name" value="ALTERED INHERITANCE OF MITOCHONDRIA PROTEIN 41, MITOCHONDRIAL"/>
    <property type="match status" value="1"/>
</dbReference>
<dbReference type="SUPFAM" id="SSF89095">
    <property type="entry name" value="GatB/YqeY motif"/>
    <property type="match status" value="1"/>
</dbReference>
<dbReference type="Gene3D" id="1.10.10.410">
    <property type="match status" value="1"/>
</dbReference>
<sequence length="151" mass="16476">MMLHEEIKGTLKEAMKARDEVRLRTVRSMLTAFMNELVATGKKPQEMLDDAGVLAVIKRLAKQRKDSIEQFEAAGRNELAQVEKDELAVLETYLPTLMSRDAIRPIAAAKIAELGAVDKSKMGLLVGALMKDLGGKADGADVKAVIEELLA</sequence>
<evidence type="ECO:0008006" key="3">
    <source>
        <dbReference type="Google" id="ProtNLM"/>
    </source>
</evidence>
<dbReference type="GO" id="GO:0016884">
    <property type="term" value="F:carbon-nitrogen ligase activity, with glutamine as amido-N-donor"/>
    <property type="evidence" value="ECO:0007669"/>
    <property type="project" value="InterPro"/>
</dbReference>
<evidence type="ECO:0000313" key="2">
    <source>
        <dbReference type="Proteomes" id="UP000178794"/>
    </source>
</evidence>
<protein>
    <recommendedName>
        <fullName evidence="3">Glutamyl-tRNA amidotransferase</fullName>
    </recommendedName>
</protein>
<organism evidence="1 2">
    <name type="scientific">Candidatus Kaiserbacteria bacterium RIFCSPHIGHO2_02_FULL_50_50</name>
    <dbReference type="NCBI Taxonomy" id="1798492"/>
    <lineage>
        <taxon>Bacteria</taxon>
        <taxon>Candidatus Kaiseribacteriota</taxon>
    </lineage>
</organism>
<reference evidence="1 2" key="1">
    <citation type="journal article" date="2016" name="Nat. Commun.">
        <title>Thousands of microbial genomes shed light on interconnected biogeochemical processes in an aquifer system.</title>
        <authorList>
            <person name="Anantharaman K."/>
            <person name="Brown C.T."/>
            <person name="Hug L.A."/>
            <person name="Sharon I."/>
            <person name="Castelle C.J."/>
            <person name="Probst A.J."/>
            <person name="Thomas B.C."/>
            <person name="Singh A."/>
            <person name="Wilkins M.J."/>
            <person name="Karaoz U."/>
            <person name="Brodie E.L."/>
            <person name="Williams K.H."/>
            <person name="Hubbard S.S."/>
            <person name="Banfield J.F."/>
        </authorList>
    </citation>
    <scope>NUCLEOTIDE SEQUENCE [LARGE SCALE GENOMIC DNA]</scope>
</reference>
<dbReference type="InterPro" id="IPR042184">
    <property type="entry name" value="YqeY/Aim41_N"/>
</dbReference>